<comment type="caution">
    <text evidence="2">The sequence shown here is derived from an EMBL/GenBank/DDBJ whole genome shotgun (WGS) entry which is preliminary data.</text>
</comment>
<keyword evidence="3" id="KW-1185">Reference proteome</keyword>
<dbReference type="EMBL" id="LXQA010140881">
    <property type="protein sequence ID" value="MCI24339.1"/>
    <property type="molecule type" value="Genomic_DNA"/>
</dbReference>
<accession>A0A392QK67</accession>
<evidence type="ECO:0000313" key="2">
    <source>
        <dbReference type="EMBL" id="MCI24339.1"/>
    </source>
</evidence>
<evidence type="ECO:0000313" key="3">
    <source>
        <dbReference type="Proteomes" id="UP000265520"/>
    </source>
</evidence>
<protein>
    <submittedName>
        <fullName evidence="2">Uncharacterized protein</fullName>
    </submittedName>
</protein>
<feature type="compositionally biased region" description="Basic residues" evidence="1">
    <location>
        <begin position="46"/>
        <end position="56"/>
    </location>
</feature>
<organism evidence="2 3">
    <name type="scientific">Trifolium medium</name>
    <dbReference type="NCBI Taxonomy" id="97028"/>
    <lineage>
        <taxon>Eukaryota</taxon>
        <taxon>Viridiplantae</taxon>
        <taxon>Streptophyta</taxon>
        <taxon>Embryophyta</taxon>
        <taxon>Tracheophyta</taxon>
        <taxon>Spermatophyta</taxon>
        <taxon>Magnoliopsida</taxon>
        <taxon>eudicotyledons</taxon>
        <taxon>Gunneridae</taxon>
        <taxon>Pentapetalae</taxon>
        <taxon>rosids</taxon>
        <taxon>fabids</taxon>
        <taxon>Fabales</taxon>
        <taxon>Fabaceae</taxon>
        <taxon>Papilionoideae</taxon>
        <taxon>50 kb inversion clade</taxon>
        <taxon>NPAAA clade</taxon>
        <taxon>Hologalegina</taxon>
        <taxon>IRL clade</taxon>
        <taxon>Trifolieae</taxon>
        <taxon>Trifolium</taxon>
    </lineage>
</organism>
<dbReference type="Proteomes" id="UP000265520">
    <property type="component" value="Unassembled WGS sequence"/>
</dbReference>
<feature type="region of interest" description="Disordered" evidence="1">
    <location>
        <begin position="1"/>
        <end position="69"/>
    </location>
</feature>
<name>A0A392QK67_9FABA</name>
<reference evidence="2 3" key="1">
    <citation type="journal article" date="2018" name="Front. Plant Sci.">
        <title>Red Clover (Trifolium pratense) and Zigzag Clover (T. medium) - A Picture of Genomic Similarities and Differences.</title>
        <authorList>
            <person name="Dluhosova J."/>
            <person name="Istvanek J."/>
            <person name="Nedelnik J."/>
            <person name="Repkova J."/>
        </authorList>
    </citation>
    <scope>NUCLEOTIDE SEQUENCE [LARGE SCALE GENOMIC DNA]</scope>
    <source>
        <strain evidence="3">cv. 10/8</strain>
        <tissue evidence="2">Leaf</tissue>
    </source>
</reference>
<proteinExistence type="predicted"/>
<evidence type="ECO:0000256" key="1">
    <source>
        <dbReference type="SAM" id="MobiDB-lite"/>
    </source>
</evidence>
<feature type="compositionally biased region" description="Polar residues" evidence="1">
    <location>
        <begin position="57"/>
        <end position="69"/>
    </location>
</feature>
<sequence>MVDDPISKGSKRKNQEETPRISIQVPKKGEDATTEGDATDALLSTAKKKRATRSNTRRSLLQGGSTQNLTVGGDAVAQELTKVVAENLQVPQPVCCKKSKRSKVSPPSFWNADFNSLGFIEEQFEKHGDPTSFSQTTSEELRKMSLSYQLRGTML</sequence>
<dbReference type="AlphaFoldDB" id="A0A392QK67"/>
<feature type="non-terminal residue" evidence="2">
    <location>
        <position position="155"/>
    </location>
</feature>